<dbReference type="SMR" id="C7G001"/>
<dbReference type="PhylomeDB" id="C7G001"/>
<dbReference type="PaxDb" id="44689-DDB0266652"/>
<dbReference type="PANTHER" id="PTHR13318">
    <property type="entry name" value="PARTNER OF PAIRED, ISOFORM B-RELATED"/>
    <property type="match status" value="1"/>
</dbReference>
<dbReference type="RefSeq" id="XP_002649172.1">
    <property type="nucleotide sequence ID" value="XM_002649126.1"/>
</dbReference>
<comment type="caution">
    <text evidence="2">The sequence shown here is derived from an EMBL/GenBank/DDBJ whole genome shotgun (WGS) entry which is preliminary data.</text>
</comment>
<name>C7G001_DICDI</name>
<evidence type="ECO:0000313" key="3">
    <source>
        <dbReference type="Proteomes" id="UP000002195"/>
    </source>
</evidence>
<dbReference type="GO" id="GO:0005737">
    <property type="term" value="C:cytoplasm"/>
    <property type="evidence" value="ECO:0000318"/>
    <property type="project" value="GO_Central"/>
</dbReference>
<dbReference type="SUPFAM" id="SSF52047">
    <property type="entry name" value="RNI-like"/>
    <property type="match status" value="1"/>
</dbReference>
<gene>
    <name evidence="2" type="ORF">DDB_G0277235</name>
</gene>
<dbReference type="PROSITE" id="PS51450">
    <property type="entry name" value="LRR"/>
    <property type="match status" value="1"/>
</dbReference>
<sequence>MDNNCSTTNEIRLGVSTLIISNNILNKISKPLFDSIVNEMDFKTFFRFGSSVCKHLRSLFFYSNRWRVMDLSFMVEAQDKVIYRLCSILNQYFNNNNFNFIDRISENNNETNDNNHNEDDEDNENNNNNNEIVENSNNETTENNNNNDHHNNIIIIKENKKNKKTRIFHSFYIETLIMDKLYKITSNVFKYINNCVAMSNIENLSINDCLSIKFFNGFFETPHQRKIVSLSLPTFISSEPPNYFKKLGSLTSLNLPGTVESIQLYKYLESCPLLTKLMLSYRSKDSLFNPSLLEKLYKCKQITHLTLVNMIIRNDIFISLFMSLTNLQVINIYNNFQITGGAINTALESMPNLRELSIDFCRNVGNINVHSETLKTFRSSYTLTCPEISFPNLNDLSIIDWNITKDNCFSIFSKLNKLKFLNISKTKIDDEVLENVLSLVGEGLETLNLSSNQITDKSIDIILNHCKTLCKVYLNNTLISTEKANELYKLKNLYVIKIN</sequence>
<accession>C7G001</accession>
<feature type="compositionally biased region" description="Low complexity" evidence="1">
    <location>
        <begin position="125"/>
        <end position="149"/>
    </location>
</feature>
<organism evidence="2 3">
    <name type="scientific">Dictyostelium discoideum</name>
    <name type="common">Social amoeba</name>
    <dbReference type="NCBI Taxonomy" id="44689"/>
    <lineage>
        <taxon>Eukaryota</taxon>
        <taxon>Amoebozoa</taxon>
        <taxon>Evosea</taxon>
        <taxon>Eumycetozoa</taxon>
        <taxon>Dictyostelia</taxon>
        <taxon>Dictyosteliales</taxon>
        <taxon>Dictyosteliaceae</taxon>
        <taxon>Dictyostelium</taxon>
    </lineage>
</organism>
<keyword evidence="3" id="KW-1185">Reference proteome</keyword>
<dbReference type="GeneID" id="8620929"/>
<evidence type="ECO:0000256" key="1">
    <source>
        <dbReference type="SAM" id="MobiDB-lite"/>
    </source>
</evidence>
<dbReference type="AlphaFoldDB" id="C7G001"/>
<protein>
    <submittedName>
        <fullName evidence="2">Leucine-rich repeat-containing protein</fullName>
    </submittedName>
</protein>
<dbReference type="dictyBase" id="DDB_G0277235"/>
<dbReference type="KEGG" id="ddi:DDB_G0277235"/>
<dbReference type="InterPro" id="IPR001611">
    <property type="entry name" value="Leu-rich_rpt"/>
</dbReference>
<reference evidence="2 3" key="1">
    <citation type="journal article" date="2005" name="Nature">
        <title>The genome of the social amoeba Dictyostelium discoideum.</title>
        <authorList>
            <consortium name="The Dictyostelium discoideum Sequencing Consortium"/>
            <person name="Eichinger L."/>
            <person name="Pachebat J.A."/>
            <person name="Glockner G."/>
            <person name="Rajandream M.A."/>
            <person name="Sucgang R."/>
            <person name="Berriman M."/>
            <person name="Song J."/>
            <person name="Olsen R."/>
            <person name="Szafranski K."/>
            <person name="Xu Q."/>
            <person name="Tunggal B."/>
            <person name="Kummerfeld S."/>
            <person name="Madera M."/>
            <person name="Konfortov B.A."/>
            <person name="Rivero F."/>
            <person name="Bankier A.T."/>
            <person name="Lehmann R."/>
            <person name="Hamlin N."/>
            <person name="Davies R."/>
            <person name="Gaudet P."/>
            <person name="Fey P."/>
            <person name="Pilcher K."/>
            <person name="Chen G."/>
            <person name="Saunders D."/>
            <person name="Sodergren E."/>
            <person name="Davis P."/>
            <person name="Kerhornou A."/>
            <person name="Nie X."/>
            <person name="Hall N."/>
            <person name="Anjard C."/>
            <person name="Hemphill L."/>
            <person name="Bason N."/>
            <person name="Farbrother P."/>
            <person name="Desany B."/>
            <person name="Just E."/>
            <person name="Morio T."/>
            <person name="Rost R."/>
            <person name="Churcher C."/>
            <person name="Cooper J."/>
            <person name="Haydock S."/>
            <person name="van Driessche N."/>
            <person name="Cronin A."/>
            <person name="Goodhead I."/>
            <person name="Muzny D."/>
            <person name="Mourier T."/>
            <person name="Pain A."/>
            <person name="Lu M."/>
            <person name="Harper D."/>
            <person name="Lindsay R."/>
            <person name="Hauser H."/>
            <person name="James K."/>
            <person name="Quiles M."/>
            <person name="Madan Babu M."/>
            <person name="Saito T."/>
            <person name="Buchrieser C."/>
            <person name="Wardroper A."/>
            <person name="Felder M."/>
            <person name="Thangavelu M."/>
            <person name="Johnson D."/>
            <person name="Knights A."/>
            <person name="Loulseged H."/>
            <person name="Mungall K."/>
            <person name="Oliver K."/>
            <person name="Price C."/>
            <person name="Quail M.A."/>
            <person name="Urushihara H."/>
            <person name="Hernandez J."/>
            <person name="Rabbinowitsch E."/>
            <person name="Steffen D."/>
            <person name="Sanders M."/>
            <person name="Ma J."/>
            <person name="Kohara Y."/>
            <person name="Sharp S."/>
            <person name="Simmonds M."/>
            <person name="Spiegler S."/>
            <person name="Tivey A."/>
            <person name="Sugano S."/>
            <person name="White B."/>
            <person name="Walker D."/>
            <person name="Woodward J."/>
            <person name="Winckler T."/>
            <person name="Tanaka Y."/>
            <person name="Shaulsky G."/>
            <person name="Schleicher M."/>
            <person name="Weinstock G."/>
            <person name="Rosenthal A."/>
            <person name="Cox E.C."/>
            <person name="Chisholm R.L."/>
            <person name="Gibbs R."/>
            <person name="Loomis W.F."/>
            <person name="Platzer M."/>
            <person name="Kay R.R."/>
            <person name="Williams J."/>
            <person name="Dear P.H."/>
            <person name="Noegel A.A."/>
            <person name="Barrell B."/>
            <person name="Kuspa A."/>
        </authorList>
    </citation>
    <scope>NUCLEOTIDE SEQUENCE [LARGE SCALE GENOMIC DNA]</scope>
    <source>
        <strain evidence="2 3">AX4</strain>
    </source>
</reference>
<dbReference type="VEuPathDB" id="AmoebaDB:DDB_G0277235"/>
<dbReference type="Gene3D" id="3.80.10.10">
    <property type="entry name" value="Ribonuclease Inhibitor"/>
    <property type="match status" value="1"/>
</dbReference>
<proteinExistence type="predicted"/>
<feature type="region of interest" description="Disordered" evidence="1">
    <location>
        <begin position="109"/>
        <end position="149"/>
    </location>
</feature>
<dbReference type="FunFam" id="3.80.10.10:FF:002124">
    <property type="entry name" value="Leucine-rich repeat-containing protein"/>
    <property type="match status" value="1"/>
</dbReference>
<dbReference type="EMBL" id="AAFI02000019">
    <property type="protein sequence ID" value="EEU04120.1"/>
    <property type="molecule type" value="Genomic_DNA"/>
</dbReference>
<dbReference type="InParanoid" id="C7G001"/>
<evidence type="ECO:0000313" key="2">
    <source>
        <dbReference type="EMBL" id="EEU04120.1"/>
    </source>
</evidence>
<dbReference type="Proteomes" id="UP000002195">
    <property type="component" value="Unassembled WGS sequence"/>
</dbReference>
<dbReference type="eggNOG" id="ENOG502RFR3">
    <property type="taxonomic scope" value="Eukaryota"/>
</dbReference>
<dbReference type="PANTHER" id="PTHR13318:SF247">
    <property type="entry name" value="GH16156P"/>
    <property type="match status" value="1"/>
</dbReference>
<dbReference type="OMA" id="IKYCRNV"/>
<dbReference type="HOGENOM" id="CLU_546825_0_0_1"/>
<dbReference type="InterPro" id="IPR032675">
    <property type="entry name" value="LRR_dom_sf"/>
</dbReference>